<gene>
    <name evidence="20" type="ORF">JOC95_002679</name>
</gene>
<dbReference type="Proteomes" id="UP000737402">
    <property type="component" value="Unassembled WGS sequence"/>
</dbReference>
<evidence type="ECO:0000256" key="8">
    <source>
        <dbReference type="ARBA" id="ARBA00022960"/>
    </source>
</evidence>
<comment type="caution">
    <text evidence="20">The sequence shown here is derived from an EMBL/GenBank/DDBJ whole genome shotgun (WGS) entry which is preliminary data.</text>
</comment>
<evidence type="ECO:0000256" key="15">
    <source>
        <dbReference type="ARBA" id="ARBA00049902"/>
    </source>
</evidence>
<dbReference type="EC" id="2.3.2.-" evidence="20"/>
<keyword evidence="3" id="KW-0645">Protease</keyword>
<feature type="region of interest" description="Disordered" evidence="16">
    <location>
        <begin position="619"/>
        <end position="678"/>
    </location>
</feature>
<dbReference type="InterPro" id="IPR023346">
    <property type="entry name" value="Lysozyme-like_dom_sf"/>
</dbReference>
<evidence type="ECO:0000259" key="18">
    <source>
        <dbReference type="Pfam" id="PF00905"/>
    </source>
</evidence>
<keyword evidence="13" id="KW-0961">Cell wall biogenesis/degradation</keyword>
<dbReference type="SUPFAM" id="SSF53955">
    <property type="entry name" value="Lysozyme-like"/>
    <property type="match status" value="1"/>
</dbReference>
<dbReference type="Pfam" id="PF00905">
    <property type="entry name" value="Transpeptidase"/>
    <property type="match status" value="1"/>
</dbReference>
<dbReference type="GO" id="GO:0016757">
    <property type="term" value="F:glycosyltransferase activity"/>
    <property type="evidence" value="ECO:0007669"/>
    <property type="project" value="UniProtKB-KW"/>
</dbReference>
<evidence type="ECO:0000313" key="21">
    <source>
        <dbReference type="Proteomes" id="UP000737402"/>
    </source>
</evidence>
<protein>
    <submittedName>
        <fullName evidence="20">Penicillin-binding protein 2A</fullName>
        <ecNumber evidence="20">2.3.2.-</ecNumber>
        <ecNumber evidence="20">2.4.1.129</ecNumber>
    </submittedName>
</protein>
<evidence type="ECO:0000256" key="14">
    <source>
        <dbReference type="ARBA" id="ARBA00034000"/>
    </source>
</evidence>
<dbReference type="SUPFAM" id="SSF56601">
    <property type="entry name" value="beta-lactamase/transpeptidase-like"/>
    <property type="match status" value="1"/>
</dbReference>
<keyword evidence="10 17" id="KW-1133">Transmembrane helix</keyword>
<evidence type="ECO:0000256" key="6">
    <source>
        <dbReference type="ARBA" id="ARBA00022692"/>
    </source>
</evidence>
<keyword evidence="9" id="KW-0573">Peptidoglycan synthesis</keyword>
<feature type="compositionally biased region" description="Basic and acidic residues" evidence="16">
    <location>
        <begin position="650"/>
        <end position="678"/>
    </location>
</feature>
<keyword evidence="1" id="KW-1003">Cell membrane</keyword>
<evidence type="ECO:0000256" key="9">
    <source>
        <dbReference type="ARBA" id="ARBA00022984"/>
    </source>
</evidence>
<keyword evidence="4 20" id="KW-0328">Glycosyltransferase</keyword>
<keyword evidence="7" id="KW-0378">Hydrolase</keyword>
<sequence>MAKRVERNKKKVSLRALFLIAGLFVLIVLLGMQLYINTRDVSALTEPLPQATVIYDRHGEVASKLTASKIEGVASEDIPDVMKLAVVAVEDRRFYEHDGFDFVGTLRAFSSNVKAGGVVQGGSTITQQLAKNVFLTHEKTFKRKFDEFFLAKKVEKAYSKDQIISLYLNQIYFGEGAWGIKNAASVYFAKDPADLTLAEAATIAGVIKAPSALSPLNNPERSIERRNLVLHLMYEQKFITLEELEAAKAEELKLETRNVDPYEGKYPSYMDYILEEANKMYGISESELLAGGYKIYTSLEPKAQEAMEKVYADPANFPTAPNGEVAQSSGILMDPKTGGILALIGGREYKFRDFNRASRLAKQPGSTVKPLLVYTPALEKGYDMYDMLNDSPIDIDGYKPLNHTLDYRGEVSMYDAVLNSYNVPAVSLLHEMGVKTGVEAAKKLYLPITENDHNLAALALGGFDKGIAPKHLAEAYTIFPNKGEIVESHAIIKIETGEGDAVANFEGEKEQVVSKEAAEKMTYILQNVIEEGSGKNAIIEGREVAGKTGSTQTRDDNHKATSNQWFAGFTPQVVGAFWIGFDKPTEELYLPIISGAGSPSAKIFQQVVSEALKDEPVESFNLPAFGKPKPPAKKEEESQRSSDSDNDNQGEGRKEENKKDKKEKDKKDRGKKKDKDDD</sequence>
<keyword evidence="21" id="KW-1185">Reference proteome</keyword>
<dbReference type="PANTHER" id="PTHR32282">
    <property type="entry name" value="BINDING PROTEIN TRANSPEPTIDASE, PUTATIVE-RELATED"/>
    <property type="match status" value="1"/>
</dbReference>
<dbReference type="PANTHER" id="PTHR32282:SF32">
    <property type="entry name" value="PENICILLIN-BINDING PROTEIN 2A"/>
    <property type="match status" value="1"/>
</dbReference>
<evidence type="ECO:0000256" key="12">
    <source>
        <dbReference type="ARBA" id="ARBA00023268"/>
    </source>
</evidence>
<feature type="transmembrane region" description="Helical" evidence="17">
    <location>
        <begin position="12"/>
        <end position="36"/>
    </location>
</feature>
<dbReference type="InterPro" id="IPR001264">
    <property type="entry name" value="Glyco_trans_51"/>
</dbReference>
<dbReference type="Pfam" id="PF00912">
    <property type="entry name" value="Transgly"/>
    <property type="match status" value="1"/>
</dbReference>
<evidence type="ECO:0000256" key="1">
    <source>
        <dbReference type="ARBA" id="ARBA00022475"/>
    </source>
</evidence>
<keyword evidence="6 17" id="KW-0812">Transmembrane</keyword>
<evidence type="ECO:0000259" key="19">
    <source>
        <dbReference type="Pfam" id="PF00912"/>
    </source>
</evidence>
<keyword evidence="11 17" id="KW-0472">Membrane</keyword>
<evidence type="ECO:0000256" key="16">
    <source>
        <dbReference type="SAM" id="MobiDB-lite"/>
    </source>
</evidence>
<evidence type="ECO:0000256" key="13">
    <source>
        <dbReference type="ARBA" id="ARBA00023316"/>
    </source>
</evidence>
<evidence type="ECO:0000256" key="5">
    <source>
        <dbReference type="ARBA" id="ARBA00022679"/>
    </source>
</evidence>
<keyword evidence="8" id="KW-0133">Cell shape</keyword>
<dbReference type="EMBL" id="JAFBED010000005">
    <property type="protein sequence ID" value="MBM7620824.1"/>
    <property type="molecule type" value="Genomic_DNA"/>
</dbReference>
<evidence type="ECO:0000256" key="10">
    <source>
        <dbReference type="ARBA" id="ARBA00022989"/>
    </source>
</evidence>
<dbReference type="GO" id="GO:0016746">
    <property type="term" value="F:acyltransferase activity"/>
    <property type="evidence" value="ECO:0007669"/>
    <property type="project" value="UniProtKB-KW"/>
</dbReference>
<evidence type="ECO:0000256" key="4">
    <source>
        <dbReference type="ARBA" id="ARBA00022676"/>
    </source>
</evidence>
<keyword evidence="5 20" id="KW-0808">Transferase</keyword>
<dbReference type="RefSeq" id="WP_204416951.1">
    <property type="nucleotide sequence ID" value="NZ_JAFBED010000005.1"/>
</dbReference>
<dbReference type="EC" id="2.4.1.129" evidence="20"/>
<dbReference type="InterPro" id="IPR012338">
    <property type="entry name" value="Beta-lactam/transpept-like"/>
</dbReference>
<dbReference type="InterPro" id="IPR036950">
    <property type="entry name" value="PBP_transglycosylase"/>
</dbReference>
<dbReference type="Gene3D" id="1.10.3810.10">
    <property type="entry name" value="Biosynthetic peptidoglycan transglycosylase-like"/>
    <property type="match status" value="1"/>
</dbReference>
<evidence type="ECO:0000256" key="11">
    <source>
        <dbReference type="ARBA" id="ARBA00023136"/>
    </source>
</evidence>
<organism evidence="20 21">
    <name type="scientific">Sutcliffiella tianshenii</name>
    <dbReference type="NCBI Taxonomy" id="1463404"/>
    <lineage>
        <taxon>Bacteria</taxon>
        <taxon>Bacillati</taxon>
        <taxon>Bacillota</taxon>
        <taxon>Bacilli</taxon>
        <taxon>Bacillales</taxon>
        <taxon>Bacillaceae</taxon>
        <taxon>Sutcliffiella</taxon>
    </lineage>
</organism>
<feature type="domain" description="Glycosyl transferase family 51" evidence="19">
    <location>
        <begin position="61"/>
        <end position="233"/>
    </location>
</feature>
<proteinExistence type="predicted"/>
<evidence type="ECO:0000256" key="17">
    <source>
        <dbReference type="SAM" id="Phobius"/>
    </source>
</evidence>
<accession>A0ABS2P1S9</accession>
<keyword evidence="12" id="KW-0511">Multifunctional enzyme</keyword>
<evidence type="ECO:0000256" key="7">
    <source>
        <dbReference type="ARBA" id="ARBA00022801"/>
    </source>
</evidence>
<reference evidence="20 21" key="1">
    <citation type="submission" date="2021-01" db="EMBL/GenBank/DDBJ databases">
        <title>Genomic Encyclopedia of Type Strains, Phase IV (KMG-IV): sequencing the most valuable type-strain genomes for metagenomic binning, comparative biology and taxonomic classification.</title>
        <authorList>
            <person name="Goeker M."/>
        </authorList>
    </citation>
    <scope>NUCLEOTIDE SEQUENCE [LARGE SCALE GENOMIC DNA]</scope>
    <source>
        <strain evidence="20 21">DSM 25879</strain>
    </source>
</reference>
<name>A0ABS2P1S9_9BACI</name>
<dbReference type="InterPro" id="IPR050396">
    <property type="entry name" value="Glycosyltr_51/Transpeptidase"/>
</dbReference>
<evidence type="ECO:0000256" key="2">
    <source>
        <dbReference type="ARBA" id="ARBA00022645"/>
    </source>
</evidence>
<feature type="domain" description="Penicillin-binding protein transpeptidase" evidence="18">
    <location>
        <begin position="331"/>
        <end position="604"/>
    </location>
</feature>
<dbReference type="NCBIfam" id="TIGR02074">
    <property type="entry name" value="PBP_1a_fam"/>
    <property type="match status" value="1"/>
</dbReference>
<feature type="compositionally biased region" description="Basic and acidic residues" evidence="16">
    <location>
        <begin position="632"/>
        <end position="643"/>
    </location>
</feature>
<dbReference type="InterPro" id="IPR001460">
    <property type="entry name" value="PCN-bd_Tpept"/>
</dbReference>
<evidence type="ECO:0000313" key="20">
    <source>
        <dbReference type="EMBL" id="MBM7620824.1"/>
    </source>
</evidence>
<keyword evidence="2" id="KW-0121">Carboxypeptidase</keyword>
<keyword evidence="20" id="KW-0012">Acyltransferase</keyword>
<comment type="catalytic activity">
    <reaction evidence="14">
        <text>Preferential cleavage: (Ac)2-L-Lys-D-Ala-|-D-Ala. Also transpeptidation of peptidyl-alanyl moieties that are N-acyl substituents of D-alanine.</text>
        <dbReference type="EC" id="3.4.16.4"/>
    </reaction>
</comment>
<evidence type="ECO:0000256" key="3">
    <source>
        <dbReference type="ARBA" id="ARBA00022670"/>
    </source>
</evidence>
<dbReference type="Gene3D" id="3.40.710.10">
    <property type="entry name" value="DD-peptidase/beta-lactamase superfamily"/>
    <property type="match status" value="1"/>
</dbReference>
<comment type="catalytic activity">
    <reaction evidence="15">
        <text>[GlcNAc-(1-&gt;4)-Mur2Ac(oyl-L-Ala-gamma-D-Glu-L-Lys-D-Ala-D-Ala)](n)-di-trans,octa-cis-undecaprenyl diphosphate + beta-D-GlcNAc-(1-&gt;4)-Mur2Ac(oyl-L-Ala-gamma-D-Glu-L-Lys-D-Ala-D-Ala)-di-trans,octa-cis-undecaprenyl diphosphate = [GlcNAc-(1-&gt;4)-Mur2Ac(oyl-L-Ala-gamma-D-Glu-L-Lys-D-Ala-D-Ala)](n+1)-di-trans,octa-cis-undecaprenyl diphosphate + di-trans,octa-cis-undecaprenyl diphosphate + H(+)</text>
        <dbReference type="Rhea" id="RHEA:23708"/>
        <dbReference type="Rhea" id="RHEA-COMP:9602"/>
        <dbReference type="Rhea" id="RHEA-COMP:9603"/>
        <dbReference type="ChEBI" id="CHEBI:15378"/>
        <dbReference type="ChEBI" id="CHEBI:58405"/>
        <dbReference type="ChEBI" id="CHEBI:60033"/>
        <dbReference type="ChEBI" id="CHEBI:78435"/>
        <dbReference type="EC" id="2.4.99.28"/>
    </reaction>
</comment>